<feature type="compositionally biased region" description="Basic and acidic residues" evidence="6">
    <location>
        <begin position="396"/>
        <end position="415"/>
    </location>
</feature>
<dbReference type="SUPFAM" id="SSF57850">
    <property type="entry name" value="RING/U-box"/>
    <property type="match status" value="1"/>
</dbReference>
<feature type="region of interest" description="Disordered" evidence="6">
    <location>
        <begin position="396"/>
        <end position="419"/>
    </location>
</feature>
<feature type="compositionally biased region" description="Low complexity" evidence="6">
    <location>
        <begin position="616"/>
        <end position="631"/>
    </location>
</feature>
<feature type="compositionally biased region" description="Acidic residues" evidence="6">
    <location>
        <begin position="458"/>
        <end position="470"/>
    </location>
</feature>
<evidence type="ECO:0000256" key="2">
    <source>
        <dbReference type="ARBA" id="ARBA00022723"/>
    </source>
</evidence>
<keyword evidence="2" id="KW-0479">Metal-binding</keyword>
<keyword evidence="9" id="KW-1185">Reference proteome</keyword>
<feature type="compositionally biased region" description="Basic and acidic residues" evidence="6">
    <location>
        <begin position="748"/>
        <end position="758"/>
    </location>
</feature>
<dbReference type="Pfam" id="PF08783">
    <property type="entry name" value="DWNN"/>
    <property type="match status" value="1"/>
</dbReference>
<comment type="caution">
    <text evidence="8">The sequence shown here is derived from an EMBL/GenBank/DDBJ whole genome shotgun (WGS) entry which is preliminary data.</text>
</comment>
<dbReference type="InterPro" id="IPR033489">
    <property type="entry name" value="RBBP6"/>
</dbReference>
<dbReference type="InterPro" id="IPR013083">
    <property type="entry name" value="Znf_RING/FYVE/PHD"/>
</dbReference>
<dbReference type="PANTHER" id="PTHR15439">
    <property type="entry name" value="RETINOBLASTOMA-BINDING PROTEIN 6"/>
    <property type="match status" value="1"/>
</dbReference>
<gene>
    <name evidence="8" type="ORF">HJC23_006886</name>
</gene>
<evidence type="ECO:0000256" key="1">
    <source>
        <dbReference type="ARBA" id="ARBA00004123"/>
    </source>
</evidence>
<feature type="region of interest" description="Disordered" evidence="6">
    <location>
        <begin position="446"/>
        <end position="586"/>
    </location>
</feature>
<keyword evidence="3" id="KW-0863">Zinc-finger</keyword>
<dbReference type="GO" id="GO:0008270">
    <property type="term" value="F:zinc ion binding"/>
    <property type="evidence" value="ECO:0007669"/>
    <property type="project" value="UniProtKB-KW"/>
</dbReference>
<comment type="subcellular location">
    <subcellularLocation>
        <location evidence="1">Nucleus</location>
    </subcellularLocation>
</comment>
<feature type="compositionally biased region" description="Polar residues" evidence="6">
    <location>
        <begin position="481"/>
        <end position="500"/>
    </location>
</feature>
<feature type="compositionally biased region" description="Basic and acidic residues" evidence="6">
    <location>
        <begin position="515"/>
        <end position="530"/>
    </location>
</feature>
<feature type="domain" description="DWNN" evidence="7">
    <location>
        <begin position="30"/>
        <end position="110"/>
    </location>
</feature>
<reference evidence="8 9" key="1">
    <citation type="journal article" date="2020" name="G3 (Bethesda)">
        <title>Improved Reference Genome for Cyclotella cryptica CCMP332, a Model for Cell Wall Morphogenesis, Salinity Adaptation, and Lipid Production in Diatoms (Bacillariophyta).</title>
        <authorList>
            <person name="Roberts W.R."/>
            <person name="Downey K.M."/>
            <person name="Ruck E.C."/>
            <person name="Traller J.C."/>
            <person name="Alverson A.J."/>
        </authorList>
    </citation>
    <scope>NUCLEOTIDE SEQUENCE [LARGE SCALE GENOMIC DNA]</scope>
    <source>
        <strain evidence="8 9">CCMP332</strain>
    </source>
</reference>
<evidence type="ECO:0000313" key="8">
    <source>
        <dbReference type="EMBL" id="KAL3797848.1"/>
    </source>
</evidence>
<dbReference type="GO" id="GO:0005634">
    <property type="term" value="C:nucleus"/>
    <property type="evidence" value="ECO:0007669"/>
    <property type="project" value="UniProtKB-SubCell"/>
</dbReference>
<dbReference type="Proteomes" id="UP001516023">
    <property type="component" value="Unassembled WGS sequence"/>
</dbReference>
<keyword evidence="5" id="KW-0539">Nucleus</keyword>
<dbReference type="AlphaFoldDB" id="A0ABD3QD39"/>
<feature type="compositionally biased region" description="Low complexity" evidence="6">
    <location>
        <begin position="531"/>
        <end position="549"/>
    </location>
</feature>
<feature type="compositionally biased region" description="Gly residues" evidence="6">
    <location>
        <begin position="719"/>
        <end position="728"/>
    </location>
</feature>
<dbReference type="SMART" id="SM01180">
    <property type="entry name" value="DWNN"/>
    <property type="match status" value="1"/>
</dbReference>
<evidence type="ECO:0000256" key="4">
    <source>
        <dbReference type="ARBA" id="ARBA00022833"/>
    </source>
</evidence>
<dbReference type="PANTHER" id="PTHR15439:SF0">
    <property type="entry name" value="CELL DIVISION CYCLE AND APOPTOSIS REGULATOR PROTEIN 1-RELATED"/>
    <property type="match status" value="1"/>
</dbReference>
<feature type="compositionally biased region" description="Pro residues" evidence="6">
    <location>
        <begin position="652"/>
        <end position="666"/>
    </location>
</feature>
<dbReference type="PROSITE" id="PS51282">
    <property type="entry name" value="DWNN"/>
    <property type="match status" value="1"/>
</dbReference>
<evidence type="ECO:0000256" key="3">
    <source>
        <dbReference type="ARBA" id="ARBA00022771"/>
    </source>
</evidence>
<feature type="compositionally biased region" description="Basic and acidic residues" evidence="6">
    <location>
        <begin position="788"/>
        <end position="809"/>
    </location>
</feature>
<sequence length="825" mass="89079">MRTSVIHHNLSHHNTPLDRIQHTNHIMSTILYKFRSSTNYTPLHLPGTSARLLDIKRAICRDKNLGSSNGGAPSSLEFDLQISNAATDEVYDDENAIVPRGTRVVVRRVACERGGGILNRLANAGMDGGGGAAGEAGRVAKSEFYTFREGGEEEDEFVDDAHDESRELEALKAVTDQAGEVFSGQRGWSGGPPPRGVAGAPHFPKPPPKQPAFRPDADPELRQQQQQQQQQLNKTKKRATGIPRTFLSEAPARVEGDAAPDGSDETGGDLASTLLPNTLAFQSLIARSGGQSQTDKTNNLSYALKLTATPLPEHLTCGICSSLVNNPMLVPWDDAGRPACESCIRDGLLQNGYKCPMTGIEGVSPEDLFPNVGLRKAAELFQKSVWEKMESMERQIEEERRAEEEKERERMSKGEDEFEDVGEGIVKGKNTKKGDVKKKRNVDEFGEDEFGGDVFDVVSEENDDEEDAVEDPNTLEKHTQVKQQAMNTNDNHVETSTTNDNHNKMETTDDPNVDGNKDGKGNVKDGKNPEDNATNNDNAVTNSSTNSTSNEKDTAEASTAATATARKREAPKRRGPPPGYVLGPAGAGMMAPAPTVMFGVNVPPPPPPPPRPIPVAPVENNVGTNNVIGTNDGSRSGSIDPNAPPTTTMDATPPPGNELPGTPPPMMGRGRGDGRFSGRFPNDFSRGGGFQGRGRYINSHNPQYPQGAARGGYRDYGRGGRGAFQGRGGFDRGQQGHPPNPNWGSNEDWNRKRPREVMEGDPSVLQDQQQGWGGGRGHIPQYNAGGRFDGRGRFPGRDVGGRGRFEGRGGWRGGGGGRAYGRGRY</sequence>
<dbReference type="EMBL" id="JABMIG020000051">
    <property type="protein sequence ID" value="KAL3797848.1"/>
    <property type="molecule type" value="Genomic_DNA"/>
</dbReference>
<proteinExistence type="predicted"/>
<feature type="region of interest" description="Disordered" evidence="6">
    <location>
        <begin position="182"/>
        <end position="271"/>
    </location>
</feature>
<evidence type="ECO:0000256" key="5">
    <source>
        <dbReference type="ARBA" id="ARBA00023242"/>
    </source>
</evidence>
<organism evidence="8 9">
    <name type="scientific">Cyclotella cryptica</name>
    <dbReference type="NCBI Taxonomy" id="29204"/>
    <lineage>
        <taxon>Eukaryota</taxon>
        <taxon>Sar</taxon>
        <taxon>Stramenopiles</taxon>
        <taxon>Ochrophyta</taxon>
        <taxon>Bacillariophyta</taxon>
        <taxon>Coscinodiscophyceae</taxon>
        <taxon>Thalassiosirophycidae</taxon>
        <taxon>Stephanodiscales</taxon>
        <taxon>Stephanodiscaceae</taxon>
        <taxon>Cyclotella</taxon>
    </lineage>
</organism>
<dbReference type="InterPro" id="IPR014891">
    <property type="entry name" value="DWNN_domain"/>
</dbReference>
<dbReference type="Gene3D" id="3.30.40.10">
    <property type="entry name" value="Zinc/RING finger domain, C3HC4 (zinc finger)"/>
    <property type="match status" value="1"/>
</dbReference>
<feature type="compositionally biased region" description="Gly residues" evidence="6">
    <location>
        <begin position="810"/>
        <end position="825"/>
    </location>
</feature>
<accession>A0ABD3QD39</accession>
<evidence type="ECO:0000313" key="9">
    <source>
        <dbReference type="Proteomes" id="UP001516023"/>
    </source>
</evidence>
<feature type="region of interest" description="Disordered" evidence="6">
    <location>
        <begin position="608"/>
        <end position="825"/>
    </location>
</feature>
<protein>
    <recommendedName>
        <fullName evidence="7">DWNN domain-containing protein</fullName>
    </recommendedName>
</protein>
<keyword evidence="4" id="KW-0862">Zinc</keyword>
<evidence type="ECO:0000256" key="6">
    <source>
        <dbReference type="SAM" id="MobiDB-lite"/>
    </source>
</evidence>
<evidence type="ECO:0000259" key="7">
    <source>
        <dbReference type="PROSITE" id="PS51282"/>
    </source>
</evidence>
<dbReference type="Gene3D" id="3.10.20.90">
    <property type="entry name" value="Phosphatidylinositol 3-kinase Catalytic Subunit, Chain A, domain 1"/>
    <property type="match status" value="1"/>
</dbReference>
<name>A0ABD3QD39_9STRA</name>